<evidence type="ECO:0000256" key="12">
    <source>
        <dbReference type="ARBA" id="ARBA00023069"/>
    </source>
</evidence>
<dbReference type="InterPro" id="IPR003593">
    <property type="entry name" value="AAA+_ATPase"/>
</dbReference>
<evidence type="ECO:0000256" key="1">
    <source>
        <dbReference type="ARBA" id="ARBA00004611"/>
    </source>
</evidence>
<dbReference type="FunFam" id="3.20.180.20:FF:000001">
    <property type="entry name" value="Dynein axonemal heavy chain 5"/>
    <property type="match status" value="1"/>
</dbReference>
<dbReference type="Pfam" id="PF03028">
    <property type="entry name" value="Dynein_heavy"/>
    <property type="match status" value="1"/>
</dbReference>
<dbReference type="STRING" id="105231.A0A1Y1I8G1"/>
<dbReference type="InterPro" id="IPR024317">
    <property type="entry name" value="Dynein_heavy_chain_D4_dom"/>
</dbReference>
<dbReference type="Gene3D" id="3.10.490.20">
    <property type="match status" value="1"/>
</dbReference>
<keyword evidence="10" id="KW-0243">Dynein</keyword>
<dbReference type="FunFam" id="1.10.8.720:FF:000002">
    <property type="entry name" value="Dynein heavy chain 9, axonemal"/>
    <property type="match status" value="1"/>
</dbReference>
<keyword evidence="9" id="KW-0282">Flagellum</keyword>
<dbReference type="FunFam" id="1.10.8.710:FF:000003">
    <property type="entry name" value="Dynein axonemal heavy chain 5"/>
    <property type="match status" value="1"/>
</dbReference>
<dbReference type="Pfam" id="PF12780">
    <property type="entry name" value="AAA_8"/>
    <property type="match status" value="1"/>
</dbReference>
<proteinExistence type="inferred from homology"/>
<dbReference type="Pfam" id="PF12775">
    <property type="entry name" value="AAA_7"/>
    <property type="match status" value="1"/>
</dbReference>
<dbReference type="InterPro" id="IPR013602">
    <property type="entry name" value="Dynein_heavy_linker"/>
</dbReference>
<feature type="domain" description="AAA+ ATPase" evidence="20">
    <location>
        <begin position="1931"/>
        <end position="2026"/>
    </location>
</feature>
<evidence type="ECO:0000256" key="19">
    <source>
        <dbReference type="SAM" id="MobiDB-lite"/>
    </source>
</evidence>
<keyword evidence="11 18" id="KW-0175">Coiled coil</keyword>
<dbReference type="Proteomes" id="UP000054558">
    <property type="component" value="Unassembled WGS sequence"/>
</dbReference>
<dbReference type="OrthoDB" id="10251809at2759"/>
<comment type="similarity">
    <text evidence="2">Belongs to the dynein heavy chain family.</text>
</comment>
<dbReference type="FunFam" id="1.20.58.1120:FF:000001">
    <property type="entry name" value="dynein heavy chain 2, axonemal"/>
    <property type="match status" value="1"/>
</dbReference>
<dbReference type="Gene3D" id="1.10.287.2620">
    <property type="match status" value="1"/>
</dbReference>
<evidence type="ECO:0000313" key="22">
    <source>
        <dbReference type="Proteomes" id="UP000054558"/>
    </source>
</evidence>
<keyword evidence="15" id="KW-0966">Cell projection</keyword>
<feature type="coiled-coil region" evidence="18">
    <location>
        <begin position="3122"/>
        <end position="3173"/>
    </location>
</feature>
<dbReference type="InterPro" id="IPR013594">
    <property type="entry name" value="Dynein_heavy_tail"/>
</dbReference>
<dbReference type="GO" id="GO:0008017">
    <property type="term" value="F:microtubule binding"/>
    <property type="evidence" value="ECO:0007669"/>
    <property type="project" value="UniProtKB-ARBA"/>
</dbReference>
<dbReference type="Pfam" id="PF17857">
    <property type="entry name" value="AAA_lid_1"/>
    <property type="match status" value="1"/>
</dbReference>
<feature type="coiled-coil region" evidence="18">
    <location>
        <begin position="3664"/>
        <end position="3737"/>
    </location>
</feature>
<feature type="domain" description="AAA+ ATPase" evidence="20">
    <location>
        <begin position="2541"/>
        <end position="2692"/>
    </location>
</feature>
<dbReference type="PANTHER" id="PTHR45703">
    <property type="entry name" value="DYNEIN HEAVY CHAIN"/>
    <property type="match status" value="1"/>
</dbReference>
<dbReference type="Gene3D" id="1.10.8.710">
    <property type="match status" value="1"/>
</dbReference>
<evidence type="ECO:0000256" key="11">
    <source>
        <dbReference type="ARBA" id="ARBA00023054"/>
    </source>
</evidence>
<organism evidence="21 22">
    <name type="scientific">Klebsormidium nitens</name>
    <name type="common">Green alga</name>
    <name type="synonym">Ulothrix nitens</name>
    <dbReference type="NCBI Taxonomy" id="105231"/>
    <lineage>
        <taxon>Eukaryota</taxon>
        <taxon>Viridiplantae</taxon>
        <taxon>Streptophyta</taxon>
        <taxon>Klebsormidiophyceae</taxon>
        <taxon>Klebsormidiales</taxon>
        <taxon>Klebsormidiaceae</taxon>
        <taxon>Klebsormidium</taxon>
    </lineage>
</organism>
<dbReference type="Gene3D" id="1.10.8.720">
    <property type="entry name" value="Region D6 of dynein motor"/>
    <property type="match status" value="1"/>
</dbReference>
<dbReference type="InterPro" id="IPR042222">
    <property type="entry name" value="Dynein_2_N"/>
</dbReference>
<keyword evidence="5" id="KW-0677">Repeat</keyword>
<keyword evidence="7" id="KW-0970">Cilium biogenesis/degradation</keyword>
<gene>
    <name evidence="21" type="ORF">KFL_003400030</name>
</gene>
<dbReference type="GO" id="GO:0036159">
    <property type="term" value="P:inner dynein arm assembly"/>
    <property type="evidence" value="ECO:0007669"/>
    <property type="project" value="UniProtKB-ARBA"/>
</dbReference>
<keyword evidence="22" id="KW-1185">Reference proteome</keyword>
<feature type="coiled-coil region" evidence="18">
    <location>
        <begin position="3361"/>
        <end position="3416"/>
    </location>
</feature>
<dbReference type="EMBL" id="DF237289">
    <property type="protein sequence ID" value="GAQ87230.1"/>
    <property type="molecule type" value="Genomic_DNA"/>
</dbReference>
<evidence type="ECO:0000256" key="16">
    <source>
        <dbReference type="ARBA" id="ARBA00058146"/>
    </source>
</evidence>
<comment type="subunit">
    <text evidence="17">Consists of at least 3 heavy chains (alpha, beta and gamma), 2 intermediate chains and 8 light chains.</text>
</comment>
<dbReference type="PANTHER" id="PTHR45703:SF8">
    <property type="entry name" value="DYNEINS HEAVY CHAIN"/>
    <property type="match status" value="1"/>
</dbReference>
<evidence type="ECO:0000256" key="8">
    <source>
        <dbReference type="ARBA" id="ARBA00022840"/>
    </source>
</evidence>
<evidence type="ECO:0000256" key="7">
    <source>
        <dbReference type="ARBA" id="ARBA00022794"/>
    </source>
</evidence>
<dbReference type="Gene3D" id="1.20.140.100">
    <property type="entry name" value="Dynein heavy chain, N-terminal domain 2"/>
    <property type="match status" value="1"/>
</dbReference>
<dbReference type="InterPro" id="IPR042219">
    <property type="entry name" value="AAA_lid_11_sf"/>
</dbReference>
<dbReference type="FunFam" id="1.20.140.100:FF:000001">
    <property type="entry name" value="dynein heavy chain 17, axonemal"/>
    <property type="match status" value="1"/>
</dbReference>
<dbReference type="InterPro" id="IPR041228">
    <property type="entry name" value="Dynein_C"/>
</dbReference>
<dbReference type="Gene3D" id="3.20.180.20">
    <property type="entry name" value="Dynein heavy chain, N-terminal domain 2"/>
    <property type="match status" value="1"/>
</dbReference>
<evidence type="ECO:0000259" key="20">
    <source>
        <dbReference type="SMART" id="SM00382"/>
    </source>
</evidence>
<keyword evidence="13" id="KW-0505">Motor protein</keyword>
<dbReference type="GO" id="GO:0051959">
    <property type="term" value="F:dynein light intermediate chain binding"/>
    <property type="evidence" value="ECO:0007669"/>
    <property type="project" value="InterPro"/>
</dbReference>
<dbReference type="SUPFAM" id="SSF52540">
    <property type="entry name" value="P-loop containing nucleoside triphosphate hydrolases"/>
    <property type="match status" value="4"/>
</dbReference>
<dbReference type="Gene3D" id="1.20.920.30">
    <property type="match status" value="1"/>
</dbReference>
<dbReference type="Gene3D" id="6.10.140.1060">
    <property type="match status" value="1"/>
</dbReference>
<evidence type="ECO:0000256" key="14">
    <source>
        <dbReference type="ARBA" id="ARBA00023212"/>
    </source>
</evidence>
<keyword evidence="3" id="KW-0963">Cytoplasm</keyword>
<dbReference type="GO" id="GO:0036156">
    <property type="term" value="C:inner dynein arm"/>
    <property type="evidence" value="ECO:0007669"/>
    <property type="project" value="UniProtKB-ARBA"/>
</dbReference>
<evidence type="ECO:0000256" key="15">
    <source>
        <dbReference type="ARBA" id="ARBA00023273"/>
    </source>
</evidence>
<feature type="compositionally biased region" description="Low complexity" evidence="19">
    <location>
        <begin position="657"/>
        <end position="674"/>
    </location>
</feature>
<dbReference type="Pfam" id="PF18198">
    <property type="entry name" value="AAA_lid_11"/>
    <property type="match status" value="1"/>
</dbReference>
<dbReference type="Gene3D" id="1.20.1270.280">
    <property type="match status" value="1"/>
</dbReference>
<dbReference type="FunFam" id="1.20.920.30:FF:000003">
    <property type="entry name" value="Dynein axonemal heavy chain 17"/>
    <property type="match status" value="1"/>
</dbReference>
<dbReference type="InterPro" id="IPR041658">
    <property type="entry name" value="AAA_lid_11"/>
</dbReference>
<dbReference type="Gene3D" id="1.20.58.1120">
    <property type="match status" value="1"/>
</dbReference>
<dbReference type="FunFam" id="3.40.50.300:FF:000063">
    <property type="entry name" value="dynein heavy chain 6, axonemal"/>
    <property type="match status" value="1"/>
</dbReference>
<evidence type="ECO:0000256" key="18">
    <source>
        <dbReference type="SAM" id="Coils"/>
    </source>
</evidence>
<evidence type="ECO:0000313" key="21">
    <source>
        <dbReference type="EMBL" id="GAQ87230.1"/>
    </source>
</evidence>
<dbReference type="FunFam" id="3.10.490.20:FF:000009">
    <property type="entry name" value="Dynein heavy chain 4"/>
    <property type="match status" value="1"/>
</dbReference>
<dbReference type="Pfam" id="PF12781">
    <property type="entry name" value="AAA_9"/>
    <property type="match status" value="1"/>
</dbReference>
<protein>
    <submittedName>
        <fullName evidence="21">Dyneins heavy chain</fullName>
    </submittedName>
</protein>
<dbReference type="FunFam" id="1.10.8.1220:FF:000001">
    <property type="entry name" value="Dynein axonemal heavy chain 5"/>
    <property type="match status" value="1"/>
</dbReference>
<dbReference type="GO" id="GO:0008569">
    <property type="term" value="F:minus-end-directed microtubule motor activity"/>
    <property type="evidence" value="ECO:0007669"/>
    <property type="project" value="InterPro"/>
</dbReference>
<evidence type="ECO:0000256" key="2">
    <source>
        <dbReference type="ARBA" id="ARBA00008887"/>
    </source>
</evidence>
<dbReference type="InterPro" id="IPR042228">
    <property type="entry name" value="Dynein_linker_3"/>
</dbReference>
<dbReference type="Pfam" id="PF08393">
    <property type="entry name" value="DHC_N2"/>
    <property type="match status" value="1"/>
</dbReference>
<dbReference type="InterPro" id="IPR043157">
    <property type="entry name" value="Dynein_AAA1S"/>
</dbReference>
<accession>A0A1Y1I8G1</accession>
<dbReference type="FunFam" id="1.10.287.2620:FF:000002">
    <property type="entry name" value="Dynein heavy chain 2, axonemal"/>
    <property type="match status" value="1"/>
</dbReference>
<dbReference type="SMART" id="SM00382">
    <property type="entry name" value="AAA"/>
    <property type="match status" value="2"/>
</dbReference>
<dbReference type="InterPro" id="IPR004273">
    <property type="entry name" value="Dynein_heavy_D6_P-loop"/>
</dbReference>
<dbReference type="Pfam" id="PF12777">
    <property type="entry name" value="MT"/>
    <property type="match status" value="1"/>
</dbReference>
<dbReference type="GO" id="GO:0005524">
    <property type="term" value="F:ATP binding"/>
    <property type="evidence" value="ECO:0007669"/>
    <property type="project" value="UniProtKB-KW"/>
</dbReference>
<dbReference type="Gene3D" id="3.40.50.300">
    <property type="entry name" value="P-loop containing nucleotide triphosphate hydrolases"/>
    <property type="match status" value="5"/>
</dbReference>
<dbReference type="InterPro" id="IPR035706">
    <property type="entry name" value="AAA_9"/>
</dbReference>
<dbReference type="Pfam" id="PF12774">
    <property type="entry name" value="AAA_6"/>
    <property type="match status" value="1"/>
</dbReference>
<dbReference type="GO" id="GO:0060294">
    <property type="term" value="P:cilium movement involved in cell motility"/>
    <property type="evidence" value="ECO:0007669"/>
    <property type="project" value="UniProtKB-ARBA"/>
</dbReference>
<evidence type="ECO:0000256" key="17">
    <source>
        <dbReference type="ARBA" id="ARBA00065818"/>
    </source>
</evidence>
<dbReference type="FunFam" id="1.20.920.20:FF:000001">
    <property type="entry name" value="dynein heavy chain 2, axonemal"/>
    <property type="match status" value="1"/>
</dbReference>
<reference evidence="21 22" key="1">
    <citation type="journal article" date="2014" name="Nat. Commun.">
        <title>Klebsormidium flaccidum genome reveals primary factors for plant terrestrial adaptation.</title>
        <authorList>
            <person name="Hori K."/>
            <person name="Maruyama F."/>
            <person name="Fujisawa T."/>
            <person name="Togashi T."/>
            <person name="Yamamoto N."/>
            <person name="Seo M."/>
            <person name="Sato S."/>
            <person name="Yamada T."/>
            <person name="Mori H."/>
            <person name="Tajima N."/>
            <person name="Moriyama T."/>
            <person name="Ikeuchi M."/>
            <person name="Watanabe M."/>
            <person name="Wada H."/>
            <person name="Kobayashi K."/>
            <person name="Saito M."/>
            <person name="Masuda T."/>
            <person name="Sasaki-Sekimoto Y."/>
            <person name="Mashiguchi K."/>
            <person name="Awai K."/>
            <person name="Shimojima M."/>
            <person name="Masuda S."/>
            <person name="Iwai M."/>
            <person name="Nobusawa T."/>
            <person name="Narise T."/>
            <person name="Kondo S."/>
            <person name="Saito H."/>
            <person name="Sato R."/>
            <person name="Murakawa M."/>
            <person name="Ihara Y."/>
            <person name="Oshima-Yamada Y."/>
            <person name="Ohtaka K."/>
            <person name="Satoh M."/>
            <person name="Sonobe K."/>
            <person name="Ishii M."/>
            <person name="Ohtani R."/>
            <person name="Kanamori-Sato M."/>
            <person name="Honoki R."/>
            <person name="Miyazaki D."/>
            <person name="Mochizuki H."/>
            <person name="Umetsu J."/>
            <person name="Higashi K."/>
            <person name="Shibata D."/>
            <person name="Kamiya Y."/>
            <person name="Sato N."/>
            <person name="Nakamura Y."/>
            <person name="Tabata S."/>
            <person name="Ida S."/>
            <person name="Kurokawa K."/>
            <person name="Ohta H."/>
        </authorList>
    </citation>
    <scope>NUCLEOTIDE SEQUENCE [LARGE SCALE GENOMIC DNA]</scope>
    <source>
        <strain evidence="21 22">NIES-2285</strain>
    </source>
</reference>
<keyword evidence="6" id="KW-0547">Nucleotide-binding</keyword>
<name>A0A1Y1I8G1_KLENI</name>
<dbReference type="Pfam" id="PF18199">
    <property type="entry name" value="Dynein_C"/>
    <property type="match status" value="1"/>
</dbReference>
<dbReference type="InterPro" id="IPR041589">
    <property type="entry name" value="DNAH3_AAA_lid_1"/>
</dbReference>
<dbReference type="GO" id="GO:0045505">
    <property type="term" value="F:dynein intermediate chain binding"/>
    <property type="evidence" value="ECO:0007669"/>
    <property type="project" value="InterPro"/>
</dbReference>
<dbReference type="Gene3D" id="1.10.472.130">
    <property type="match status" value="1"/>
</dbReference>
<dbReference type="GO" id="GO:0005874">
    <property type="term" value="C:microtubule"/>
    <property type="evidence" value="ECO:0007669"/>
    <property type="project" value="UniProtKB-KW"/>
</dbReference>
<comment type="subcellular location">
    <subcellularLocation>
        <location evidence="1">Cytoplasm</location>
        <location evidence="1">Cytoskeleton</location>
        <location evidence="1">Flagellum axoneme</location>
    </subcellularLocation>
</comment>
<dbReference type="OMA" id="ICEHMAY"/>
<dbReference type="InterPro" id="IPR035699">
    <property type="entry name" value="AAA_6"/>
</dbReference>
<evidence type="ECO:0000256" key="9">
    <source>
        <dbReference type="ARBA" id="ARBA00022846"/>
    </source>
</evidence>
<evidence type="ECO:0000256" key="4">
    <source>
        <dbReference type="ARBA" id="ARBA00022701"/>
    </source>
</evidence>
<keyword evidence="14" id="KW-0206">Cytoskeleton</keyword>
<evidence type="ECO:0000256" key="13">
    <source>
        <dbReference type="ARBA" id="ARBA00023175"/>
    </source>
</evidence>
<evidence type="ECO:0000256" key="10">
    <source>
        <dbReference type="ARBA" id="ARBA00023017"/>
    </source>
</evidence>
<dbReference type="FunFam" id="3.40.50.300:FF:002141">
    <property type="entry name" value="Dynein heavy chain"/>
    <property type="match status" value="1"/>
</dbReference>
<dbReference type="Pfam" id="PF08385">
    <property type="entry name" value="DHC_N1"/>
    <property type="match status" value="1"/>
</dbReference>
<sequence length="4572" mass="508418">MGEGGGDARMAWLEERVRSSLHAKPDRFQRMLAQDESRAQLEEFLDSVDCRRLLFFEDAKGELVASKGPPSKLRKKTVYFLKLGGAPLTAETLGQQLCVGELGEAPLEQLSQTAQEVLLPLLCNPRNQDGWPDIIAKEVTDNLHKFIANIYVTIGQTKGKTLLALPPTDQESAALGKDERALRDKDRVHVLESAVVTWTRQIKNVLKLDPETGSNPGPLVELDFWKTKAENLNSIYEQLQGEKVQKVVRILEAAKSTYHPAFQRLCKEVEMGRDEANDNVVYLAPLQRYLERLSLADDFGALAEVFKPVMHTVLLIWKHSRYYNTAARLVILVREVCNDIIAQACKYMNGEEMFKGEPQEAVEKLKTTLRICGTFKSHYFDYKAKSTAETPDNPWRFQNSALFARLDSFLERCHDILDLTQTILQFTKLERVEIGGSKGKTLTVSVRQIFADFQAAVAKFQAVQYNILDVESKSFDDDFYDFRCVIKELERRLGSVIIQAFDDCTTVAATFKLLDSFEGLLEREIIQADLEKKHADLLRAYAHDLRDVQDAFHRQRDAPPTTNNSAPNSGAVYWVRSLLGRIREPMEKLRQLNKAAADSEEAKDINKLYTSLVGTLEEYEAAVLSAWTREIEATSEDKLKQPLLRRERQPILRQQLGSAASRRTSGARSRFSTSPDGSLVEADGTLSSSASLHLQSSLLSCLSSVGPSLLSQLVEGEAAPLLRVNFDPMLIRLLREVKYFLLLEAPVPDSALKVFKRAEVFRQQTGNLELIVNTYNNILLTVLEVEKPLVERKLANVDAALGKGLGTLNWNSHKIEEYVNEVMSMVKELAANLSTIKGHVRKSVGILERWAVNLLFERKDGKTYSADDLAEAARALASLRSNEMAEGGAEMARLLAASNRVLHVSKGAPAWKAYVEYVQGILVDGLATAVLNSASYLFAQLDPESIARSEASPLLEVKMELVAPDIVWVPDLGTQGGGGVRDLVDTWLASFVNTATLMKRLDTGEGNYLPEMETDMRITSVFDQIRATVRDNEVKCQASAPRTARAPPLGFSCSWNKEWRATDEMPAFKEGYLAFEYLWRTDLAASLAEFLAGGADAGGPSLEAFDGAIARFKGVQEAVQALPAVATVGWIRVDAKPIKQALSTWVTKWVFLYTHHLSSKVVDSMDDLYAFMQQADKTLDMEVESGDASQLRLVMGCMRDIRNRTDKTDASFEPLRKTVQLLKKYGIMLSELTLKKLEEAPMAWAALKKKMFQKREKMGAQQQAEAAKIRQDSETFRVKVDNFRALFKKKAPFGISADSLALEHVPPAYEILDAFHHGPVTPVYKYGSLLSITKEAAELNEAQELFELVVVEYRDLARCCEEVVLLKALWDMVAVVMHTIDSWRQTPWERIDTDFLMDEAKRLARELKGLHKGVRSWDVAKLLEDAVKALLTALPLVADLHAPAMRERHWKQLMRTTGVSFNMDDKFCLGSLLGLKLHEHVEAVSEIVDRAQKELIIEKALKKIDETWVQLQLAFAPHGRTGVPAIALDDAVTECLESDQLQLQTMGAGKYVAGNPKFQEEVQKWQKRLGGVDTCLATWTEVQKKWSALEAIFVGSDDIRVQLPEDSKRFDAIDADWKDLMKVAVETPVVVEACNLEGRPERLEKMLAGLQLCEKALADYLETKRVAFPRFYFVAPGDLLDILSKGSDPHAILRHLSKCFDNTHNLQFAPGADGGKSKTAVGMFSGEGEYVPWHESFTCEGAVEHWLAGLLEAMRAAIKYALKDAAAAYDEKPRERWLLEQCAQVVTVVTRIIFTQDIFEAFEQMEEGSESALKDYYRQCQEQLDELVKLTVGELSKGDRKKVITLCTIDTHARDVVQKLIDDKVEAAAAFQWQSQLRYSFDEATKAVRGSICDFDFPYAYEYVGNCGCLVITPLTDRCYITLTQAQRLVLGGAPAGPAGTGKTETVKDLGRALGVMVYVFNCSDQMDYRIMGQIYKGLAQTGTWGCFDEFNRIPVEVLSVCSTQYKTVLDAIRARKERFVFEEGEIALVRTMCAFITMNPGYAGRAELPESLKALFRPVSMAVPDLVLIAEIMLLGEGFVASKLLARKFIILYTLCEDLLSKQAHYDWKLRAIKTTLNVAGGMKRAAPNMTEDKILLRALRDFNIGKLVNDDVHVFMGLLNDLFPKTVDSVPRARDLVFEEHIKAAAGEAGLQPESKFVLKVTQLRELLEVRWSVFVLGPAGCGKSTVWRTLARAQAAAGEKTVVKALNPKSVTRHELYGYLHPATREWKEGLISVTFRDMANTAGVPHQWIVFDGDIDAEWIESMNTVMDDNKMLTLASNERIPLTPSMRLLFEIYTMKQASPATVSRGGVIYLNAGDIGWEPFVETWIEGRQDKNERGILTEFFGRYMEKSLDHVGRNFKHIVPLVDINLVSTVCYILEGLLPEEGKARGAAVDKKVYESYFVFACLWGLGGALLVDKTKDYRAEFSAWWRSEWKAVGFPDKGTVFDYYVNPEAAEMTPWADRVPGFTYVDDGNFGGIFVPTVETVRLSFLLDGLVERRHGVMLVGPAGTGKTSILRDKLRGLDPEALLSCSINLNSFTTADQLQNILEAPLEKKSGARFGPPGGKRLIYFVDDLNMPFVDKYGTQAPIALLRQALDYGGWYDRSKVLLKEVAATQMLAAMNPTAGSFSINPRMQRHFATFAVQMPSADQLTAIYSAIVGGHLAPFDGEVAKLGAKVAAATVELHQMVTNTFLPTAVKFHYQFNLRDLSNVAQGVCRAVREYFGSPVKVARLWLHECERVFADRMINAADATRFSEMLEHARKKNFEDLDGDALTARPLIFTSFTQQTPDGHPVYTAVDDYTKLKGVLEERLAEYNESHAAMDLVLFEQAMDHVCRIARVLNLPRGNAMLVGVGGSGKQSLAKLAAHICGYEVFQISVTSTYGAAEFKADLVTLYTRAGVKAVPTVFLMTDGQIVSEQFLVYLNDLLSSGYIPDLFAPDEKDAICNSLRNEVKQAGILDTRDACWEFFIEKVRKYLHVVLCFSPVGDSFRIRARQFPALINNTVIDWFQPWPQEALVSVAGRFLADVPALADEVRENMAHHMAHVHLSVTDASVRYYDAERRYNYTTPKSYLELISLYKGLLARKRDELRQQKERLENGVLKISQASAQVADLQAALKHEQAVVDEKKQTTDALIVNIGQEKAVVDEQKNSAAADEAECAKIATEVSEFQAACAQDLAAAEPIIAEAEAALNSLDKKSLGELKSFGSPSPEVVQVGAACLVLTAPGGKIPKDLSWNAAKKMMGNVDQFLTFLKDKFDKDNVPIQCVEKCEKEFLSNPGFTADNIRSKSAAAAGLCGWVINICKYFRIYQVVAPKRALLDEANKKLAGANAKLAGIRSKVADLEARVAALEEGLMKATEDKNQAIAAAEKTQRKADMADRLVNGLAGENQRWNEAISQFEIMESKLVGDALIAAAFVSYAGPFNAAFRQVLVDANWTPDVVERQIPLTEGRRPLSLLTDDTEMARWGNEGLPADSLSVENGAIMCNCARWPLMIDPQLQGVQWVKAREAAHGLRVIQLSAGKYMDTVEACIEAGTPLLIENLGDSIDAVLDPVISRSVIRRGRNLLIKLGDKEVAYDPNFRLYLHTKLSNPHYKPEIAAQTTLINFSVTESGLEEQLLALVVNKERAELEEARQGLVRQLNEFKIALKGLEDNLLVKLSNSQGDILEDVELIQNLENTKKTALDIETKVKAAKEAELSIAAAREAFRPVAARGSLLYFLVDRLTALNHMYQYSMAMFVDILNKGIDATSPAEDPAARVTALIECTSFTIFKFVAAGLFEKHKLIFATQYALSLARQAGTLDTACADYLLAGPRVPGVSSPLPEWMPDATWGAVLALRDLEDFGALPDDVIGSAKRWRDWAELERPEAEPLPGDWKKLPDFQRLQVIRAIRPDRMTAAVRAYVADAIGAQYVQSYPFNLEASFADARPGTPIFIFLSPGVDAAAAVEGLGRKLGFTAEAGKYTAVSLGQGQEGPAMRALQRAQSEGGWVLLQNIHLTPKWTAGPLEKSIDKLADGAHADFRLFLSAEPAAGIPITVLQNSIKLSNEPPEGVQPNLVRAFGNFSDETFESSAKSAELKAIVFALSFFHGVLLERKKFGPQGWNMNYPFNTGDLTSCAQCASNYLEAGAKIPWEDLRYIFGEIMYGGHVVDDWDRRTVAAYLLTLIKEELVEGIELFPKFPTPPNSLTHAQIVKYIGETIPAESPVMFGLHPNAEIGFRLAQADGLFKSVLSLQQRSVDGGAAASVQERAKTVLDDVLEKLPEPFDFEDITSRVSERTPYTVVFLQEIERMNLLLAHIRRSLMPLSFCTAPDPPPRAAVQELDLGLKGDLTISDAMEQLMLALAEDRVPASWEAMAYPSLRPLGGWTVNLLDRIKQLQDWTADMTLPKVINLTLLFNPQSFLTAVMQTTARRNDWPLDKTVIQTEVTKKQPDAIDAPSRDGAYVYGLYLEGCGWDEKGGVLVESKPKELFQPMPVILIKAVQADKAETRDSYQCPVYKTAKRGNSYVFTAQLRSKHGQNKWTLAGVSMLMEVV</sequence>
<feature type="region of interest" description="Disordered" evidence="19">
    <location>
        <begin position="655"/>
        <end position="679"/>
    </location>
</feature>
<dbReference type="InterPro" id="IPR024743">
    <property type="entry name" value="Dynein_HC_stalk"/>
</dbReference>
<dbReference type="InterPro" id="IPR043160">
    <property type="entry name" value="Dynein_C_barrel"/>
</dbReference>
<dbReference type="Gene3D" id="1.10.8.1220">
    <property type="match status" value="1"/>
</dbReference>
<dbReference type="InterPro" id="IPR026983">
    <property type="entry name" value="DHC"/>
</dbReference>
<keyword evidence="8" id="KW-0067">ATP-binding</keyword>
<evidence type="ECO:0000256" key="5">
    <source>
        <dbReference type="ARBA" id="ARBA00022737"/>
    </source>
</evidence>
<comment type="function">
    <text evidence="16">Force generating protein of eukaryotic cilia and flagella. Produces force towards the minus ends of microtubules. Dynein has ATPase activity; the force-producing power stroke is thought to occur on release of ADP.</text>
</comment>
<keyword evidence="4" id="KW-0493">Microtubule</keyword>
<dbReference type="FunFam" id="3.40.50.300:FF:000049">
    <property type="entry name" value="Dynein, axonemal, heavy chain 5"/>
    <property type="match status" value="1"/>
</dbReference>
<dbReference type="Gene3D" id="1.20.920.20">
    <property type="match status" value="1"/>
</dbReference>
<evidence type="ECO:0000256" key="6">
    <source>
        <dbReference type="ARBA" id="ARBA00022741"/>
    </source>
</evidence>
<evidence type="ECO:0000256" key="3">
    <source>
        <dbReference type="ARBA" id="ARBA00022490"/>
    </source>
</evidence>
<keyword evidence="12" id="KW-0969">Cilium</keyword>
<dbReference type="Pfam" id="PF17852">
    <property type="entry name" value="Dynein_AAA_lid"/>
    <property type="match status" value="1"/>
</dbReference>
<dbReference type="InterPro" id="IPR027417">
    <property type="entry name" value="P-loop_NTPase"/>
</dbReference>
<dbReference type="InterPro" id="IPR041466">
    <property type="entry name" value="Dynein_AAA5_ext"/>
</dbReference>